<proteinExistence type="predicted"/>
<dbReference type="AlphaFoldDB" id="A0AB35UV70"/>
<dbReference type="EMBL" id="JAXHPL010000069">
    <property type="protein sequence ID" value="MDY6487676.1"/>
    <property type="molecule type" value="Genomic_DNA"/>
</dbReference>
<dbReference type="Pfam" id="PF18863">
    <property type="entry name" value="AbiJ_NTD4"/>
    <property type="match status" value="1"/>
</dbReference>
<sequence length="36" mass="4459">MRFSERYGYKPVREIIQKESIDDQLKNALWSIFHLF</sequence>
<dbReference type="InterPro" id="IPR049503">
    <property type="entry name" value="AbiJ_NTD4"/>
</dbReference>
<gene>
    <name evidence="2" type="ORF">SKM51_10815</name>
</gene>
<name>A0AB35UV70_9GAMM</name>
<evidence type="ECO:0000313" key="2">
    <source>
        <dbReference type="EMBL" id="MDY6487676.1"/>
    </source>
</evidence>
<feature type="domain" description="HEPN AbiJ-N-terminal" evidence="1">
    <location>
        <begin position="1"/>
        <end position="33"/>
    </location>
</feature>
<evidence type="ECO:0000259" key="1">
    <source>
        <dbReference type="Pfam" id="PF18863"/>
    </source>
</evidence>
<evidence type="ECO:0000313" key="3">
    <source>
        <dbReference type="Proteomes" id="UP001278995"/>
    </source>
</evidence>
<reference evidence="2 3" key="1">
    <citation type="submission" date="2023-11" db="EMBL/GenBank/DDBJ databases">
        <title>The common occurrence of Acinetobacte faecalis in cattle feces and its emended description.</title>
        <authorList>
            <person name="Kyselkova M."/>
            <person name="Xanthopoulou K."/>
            <person name="Shestivska V."/>
            <person name="Spanelova P."/>
            <person name="Maixnerova M."/>
            <person name="Higgins P.G."/>
            <person name="Nemec A."/>
        </authorList>
    </citation>
    <scope>NUCLEOTIDE SEQUENCE [LARGE SCALE GENOMIC DNA]</scope>
    <source>
        <strain evidence="2 3">ANC 7483</strain>
    </source>
</reference>
<feature type="non-terminal residue" evidence="2">
    <location>
        <position position="36"/>
    </location>
</feature>
<comment type="caution">
    <text evidence="2">The sequence shown here is derived from an EMBL/GenBank/DDBJ whole genome shotgun (WGS) entry which is preliminary data.</text>
</comment>
<dbReference type="RefSeq" id="WP_407061132.1">
    <property type="nucleotide sequence ID" value="NZ_JAXHPL010000069.1"/>
</dbReference>
<accession>A0AB35UV70</accession>
<dbReference type="Proteomes" id="UP001278995">
    <property type="component" value="Unassembled WGS sequence"/>
</dbReference>
<organism evidence="2 3">
    <name type="scientific">Acinetobacter faecalis</name>
    <dbReference type="NCBI Taxonomy" id="2665161"/>
    <lineage>
        <taxon>Bacteria</taxon>
        <taxon>Pseudomonadati</taxon>
        <taxon>Pseudomonadota</taxon>
        <taxon>Gammaproteobacteria</taxon>
        <taxon>Moraxellales</taxon>
        <taxon>Moraxellaceae</taxon>
        <taxon>Acinetobacter</taxon>
    </lineage>
</organism>
<protein>
    <recommendedName>
        <fullName evidence="1">HEPN AbiJ-N-terminal domain-containing protein</fullName>
    </recommendedName>
</protein>